<name>A0A2N5W2N5_9BASI</name>
<reference evidence="1 2" key="1">
    <citation type="submission" date="2017-11" db="EMBL/GenBank/DDBJ databases">
        <title>De novo assembly and phasing of dikaryotic genomes from two isolates of Puccinia coronata f. sp. avenae, the causal agent of oat crown rust.</title>
        <authorList>
            <person name="Miller M.E."/>
            <person name="Zhang Y."/>
            <person name="Omidvar V."/>
            <person name="Sperschneider J."/>
            <person name="Schwessinger B."/>
            <person name="Raley C."/>
            <person name="Palmer J.M."/>
            <person name="Garnica D."/>
            <person name="Upadhyaya N."/>
            <person name="Rathjen J."/>
            <person name="Taylor J.M."/>
            <person name="Park R.F."/>
            <person name="Dodds P.N."/>
            <person name="Hirsch C.D."/>
            <person name="Kianian S.F."/>
            <person name="Figueroa M."/>
        </authorList>
    </citation>
    <scope>NUCLEOTIDE SEQUENCE [LARGE SCALE GENOMIC DNA]</scope>
    <source>
        <strain evidence="1">12NC29</strain>
    </source>
</reference>
<protein>
    <submittedName>
        <fullName evidence="1">Uncharacterized protein</fullName>
    </submittedName>
</protein>
<dbReference type="EMBL" id="PGCJ01000020">
    <property type="protein sequence ID" value="PLW56485.1"/>
    <property type="molecule type" value="Genomic_DNA"/>
</dbReference>
<dbReference type="Proteomes" id="UP000235388">
    <property type="component" value="Unassembled WGS sequence"/>
</dbReference>
<comment type="caution">
    <text evidence="1">The sequence shown here is derived from an EMBL/GenBank/DDBJ whole genome shotgun (WGS) entry which is preliminary data.</text>
</comment>
<proteinExistence type="predicted"/>
<evidence type="ECO:0000313" key="1">
    <source>
        <dbReference type="EMBL" id="PLW56485.1"/>
    </source>
</evidence>
<dbReference type="OrthoDB" id="2500664at2759"/>
<sequence length="630" mass="68953">MYDQNNSIGLSAGTAGINRSNTAVRAVLEQPCSTGGRTGTVRPKHLPAGRTGLSDQFLGPVAQDQPGPVGQICPTSWLSLRSDSVVRTPVEHGCSSTARAAVFDRLMPAVRALNEPAEPELVSNMQLVASIYVRSEVAQKQEDTTGAGWFFTLITIGIYYSAYLDCYPDNCKNLTFGRSEHFQMIRYLILQHACAFLLLSRGAITQLSGSAQSVASTNHTSLPNADIHAGVSQTFNVALHDPIIALSTSGLDIGVTCPAAVRWNEQYARNLTREGPTDEEREQEWIVSYMNSHPDQTLWELFTKTLDDDIQKWIHGPIPIEKAADAVVDATAEIISEFIKMVWAAFKWIVKFPFEFNKEWKQVKNLGTELWDGSKIAAHLFAENPINGLKTITGGLFLHLLLHPAEFTAESILLVGAGFTVIHWFIHGVERIAGALPAAVETALKAVLWFIHSLDDPLLILTPIFTSTAQVLQAGKDSVALGGSSSEENGGFTSDDGAKTVTLPAETVLPAAKQCPLLPPDLGAPPLTYASLCLSSDPSRVREIIFGITKPSNELNPEERVEAFQHVQKFWCCYGDNGSNSFPLPDSILEDVPGREQWEGKKYWRTLDIDCQKIFKENPRPSGGRLTISL</sequence>
<organism evidence="1 2">
    <name type="scientific">Puccinia coronata f. sp. avenae</name>
    <dbReference type="NCBI Taxonomy" id="200324"/>
    <lineage>
        <taxon>Eukaryota</taxon>
        <taxon>Fungi</taxon>
        <taxon>Dikarya</taxon>
        <taxon>Basidiomycota</taxon>
        <taxon>Pucciniomycotina</taxon>
        <taxon>Pucciniomycetes</taxon>
        <taxon>Pucciniales</taxon>
        <taxon>Pucciniaceae</taxon>
        <taxon>Puccinia</taxon>
    </lineage>
</organism>
<keyword evidence="2" id="KW-1185">Reference proteome</keyword>
<accession>A0A2N5W2N5</accession>
<gene>
    <name evidence="1" type="ORF">PCANC_04822</name>
</gene>
<dbReference type="AlphaFoldDB" id="A0A2N5W2N5"/>
<evidence type="ECO:0000313" key="2">
    <source>
        <dbReference type="Proteomes" id="UP000235388"/>
    </source>
</evidence>